<dbReference type="InterPro" id="IPR028942">
    <property type="entry name" value="WHIM1_dom"/>
</dbReference>
<keyword evidence="5" id="KW-0539">Nucleus</keyword>
<evidence type="ECO:0000259" key="8">
    <source>
        <dbReference type="PROSITE" id="PS50016"/>
    </source>
</evidence>
<feature type="compositionally biased region" description="Basic and acidic residues" evidence="7">
    <location>
        <begin position="852"/>
        <end position="866"/>
    </location>
</feature>
<reference evidence="9" key="2">
    <citation type="journal article" date="2024" name="Plant">
        <title>Genomic evolution and insights into agronomic trait innovations of Sesamum species.</title>
        <authorList>
            <person name="Miao H."/>
            <person name="Wang L."/>
            <person name="Qu L."/>
            <person name="Liu H."/>
            <person name="Sun Y."/>
            <person name="Le M."/>
            <person name="Wang Q."/>
            <person name="Wei S."/>
            <person name="Zheng Y."/>
            <person name="Lin W."/>
            <person name="Duan Y."/>
            <person name="Cao H."/>
            <person name="Xiong S."/>
            <person name="Wang X."/>
            <person name="Wei L."/>
            <person name="Li C."/>
            <person name="Ma Q."/>
            <person name="Ju M."/>
            <person name="Zhao R."/>
            <person name="Li G."/>
            <person name="Mu C."/>
            <person name="Tian Q."/>
            <person name="Mei H."/>
            <person name="Zhang T."/>
            <person name="Gao T."/>
            <person name="Zhang H."/>
        </authorList>
    </citation>
    <scope>NUCLEOTIDE SEQUENCE</scope>
    <source>
        <strain evidence="9">G01</strain>
    </source>
</reference>
<sequence length="1180" mass="132005">MEAQKNDESQINDDLGRNQHLLLGMPISSELTPFLGDILQSWNFLWRFREVLGLSKGFSFEELTAELNGSLFDGLSETHILMLQVLISEFPMKFENGSKRNVECLAMAKRREVNVPPLNDLTWPELARRYVLAILFMIADPESVDVREDMDMFRCLHGDGGPRCGALTGVVGLEADAWLLAAAINKIYGSLYNDSERLAMDDVYSDKEIMSRIVVNEEVPEWARLVLDNSISKEVYKANASGPTKLLAAAIKKIYGTLYNDNERLATDDLDSDKGTMSRMVVNEVVPGWVQELEPIKKLKTNVGSKIRNCINNSLAKEPPEWARKVLDNSISKEVYKANASGPTKKLALGVVAQFRSMQPNLAITKNRKDLFAISNIVMKQCSFVLRQAALAKETKDFCTLIQERFVKHGNCEEGILGSPAIVSSLLNFRMIDMRLAAGAYCGSHEAFAEEVQEVETRMFTFGSRGSLASISYAFSVFWRNVMIVFGNDSQLVDSAKKSCRVFESLYDKEVVALYQKLINDQRPEWFDDALNKDLGNIAVPTHDSKGSWGEGFCKVCGIDENNKKVLLCDTCDAEYHTYCLRPPLTKVPKGNWFCSFCGPKDTVQDSHLSPTSSIHEQEKKPKGGIMNLIHNEIGDLAAVAMREKNYWELSFYEKTSLLKFICDEILGTTLVRGHLLKCESPSNLPKNSKSVELQALRDKEDIPETGIGCSKFPGISEDAPSGHISESAPAPSNIKLNSVGLGTKTLKSSLRSEFLGIDSGGNLYWIMDSGTSPCILVNEADGPQRNGVTSQDFELLSEIFTLNGKAYSSWASYQSESEIKRLMDSLKDDDPIRTQLGDTFSQRPKVSKGSGRQERQNQEELHPSLLERGKTRAAKCLELKYGPFVKLETTDFLEKHKGKSVAQDKLYRCDCLQPILPTDYHCLSCHRTCFSTMEFQLHVYGKCDLKKRESNNTVHGEGTSEYVAGHDFSTEKKMTTCSTQGAIAPNTLSGSEIEVEAQILGNPGGLQRVHKVTDNVTQKLEIEKLCEAPQSSIRPLIGRATGILTQLKIDLLDMEAAVPKIAFRSSKGCIERRQVWRSFVKCASNIYEMVQAVIVFEDMFRLEYIAFSWKKYWSFSAAAKISTISALALRIYSLDAAINYDGTSTPNKIELLREADKRKRQQNPRPAGRPSKKQKEMQK</sequence>
<keyword evidence="4" id="KW-0862">Zinc</keyword>
<dbReference type="GO" id="GO:0000785">
    <property type="term" value="C:chromatin"/>
    <property type="evidence" value="ECO:0007669"/>
    <property type="project" value="UniProtKB-ARBA"/>
</dbReference>
<dbReference type="InterPro" id="IPR013083">
    <property type="entry name" value="Znf_RING/FYVE/PHD"/>
</dbReference>
<dbReference type="EMBL" id="JACGWK010000007">
    <property type="protein sequence ID" value="KAL0343984.1"/>
    <property type="molecule type" value="Genomic_DNA"/>
</dbReference>
<evidence type="ECO:0000256" key="7">
    <source>
        <dbReference type="SAM" id="MobiDB-lite"/>
    </source>
</evidence>
<dbReference type="GO" id="GO:0008270">
    <property type="term" value="F:zinc ion binding"/>
    <property type="evidence" value="ECO:0007669"/>
    <property type="project" value="UniProtKB-KW"/>
</dbReference>
<dbReference type="PROSITE" id="PS01359">
    <property type="entry name" value="ZF_PHD_1"/>
    <property type="match status" value="1"/>
</dbReference>
<dbReference type="PANTHER" id="PTHR47162">
    <property type="entry name" value="OS02G0192300 PROTEIN"/>
    <property type="match status" value="1"/>
</dbReference>
<dbReference type="Gene3D" id="3.30.40.10">
    <property type="entry name" value="Zinc/RING finger domain, C3HC4 (zinc finger)"/>
    <property type="match status" value="1"/>
</dbReference>
<evidence type="ECO:0000256" key="4">
    <source>
        <dbReference type="ARBA" id="ARBA00022833"/>
    </source>
</evidence>
<evidence type="ECO:0000256" key="3">
    <source>
        <dbReference type="ARBA" id="ARBA00022771"/>
    </source>
</evidence>
<feature type="domain" description="PHD-type" evidence="8">
    <location>
        <begin position="551"/>
        <end position="601"/>
    </location>
</feature>
<feature type="region of interest" description="Disordered" evidence="7">
    <location>
        <begin position="1155"/>
        <end position="1180"/>
    </location>
</feature>
<name>A0AAW2NJX8_9LAMI</name>
<organism evidence="9">
    <name type="scientific">Sesamum angustifolium</name>
    <dbReference type="NCBI Taxonomy" id="2727405"/>
    <lineage>
        <taxon>Eukaryota</taxon>
        <taxon>Viridiplantae</taxon>
        <taxon>Streptophyta</taxon>
        <taxon>Embryophyta</taxon>
        <taxon>Tracheophyta</taxon>
        <taxon>Spermatophyta</taxon>
        <taxon>Magnoliopsida</taxon>
        <taxon>eudicotyledons</taxon>
        <taxon>Gunneridae</taxon>
        <taxon>Pentapetalae</taxon>
        <taxon>asterids</taxon>
        <taxon>lamiids</taxon>
        <taxon>Lamiales</taxon>
        <taxon>Pedaliaceae</taxon>
        <taxon>Sesamum</taxon>
    </lineage>
</organism>
<dbReference type="AlphaFoldDB" id="A0AAW2NJX8"/>
<comment type="caution">
    <text evidence="9">The sequence shown here is derived from an EMBL/GenBank/DDBJ whole genome shotgun (WGS) entry which is preliminary data.</text>
</comment>
<accession>A0AAW2NJX8</accession>
<reference evidence="9" key="1">
    <citation type="submission" date="2020-06" db="EMBL/GenBank/DDBJ databases">
        <authorList>
            <person name="Li T."/>
            <person name="Hu X."/>
            <person name="Zhang T."/>
            <person name="Song X."/>
            <person name="Zhang H."/>
            <person name="Dai N."/>
            <person name="Sheng W."/>
            <person name="Hou X."/>
            <person name="Wei L."/>
        </authorList>
    </citation>
    <scope>NUCLEOTIDE SEQUENCE</scope>
    <source>
        <strain evidence="9">G01</strain>
        <tissue evidence="9">Leaf</tissue>
    </source>
</reference>
<feature type="region of interest" description="Disordered" evidence="7">
    <location>
        <begin position="834"/>
        <end position="866"/>
    </location>
</feature>
<dbReference type="Pfam" id="PF15612">
    <property type="entry name" value="WHIM1"/>
    <property type="match status" value="1"/>
</dbReference>
<proteinExistence type="predicted"/>
<dbReference type="SUPFAM" id="SSF57903">
    <property type="entry name" value="FYVE/PHD zinc finger"/>
    <property type="match status" value="1"/>
</dbReference>
<keyword evidence="2" id="KW-0479">Metal-binding</keyword>
<dbReference type="Pfam" id="PF00628">
    <property type="entry name" value="PHD"/>
    <property type="match status" value="1"/>
</dbReference>
<dbReference type="InterPro" id="IPR001965">
    <property type="entry name" value="Znf_PHD"/>
</dbReference>
<evidence type="ECO:0000256" key="2">
    <source>
        <dbReference type="ARBA" id="ARBA00022723"/>
    </source>
</evidence>
<keyword evidence="3 6" id="KW-0863">Zinc-finger</keyword>
<comment type="subcellular location">
    <subcellularLocation>
        <location evidence="1">Nucleus</location>
    </subcellularLocation>
</comment>
<dbReference type="GO" id="GO:0005634">
    <property type="term" value="C:nucleus"/>
    <property type="evidence" value="ECO:0007669"/>
    <property type="project" value="UniProtKB-SubCell"/>
</dbReference>
<dbReference type="PROSITE" id="PS50016">
    <property type="entry name" value="ZF_PHD_2"/>
    <property type="match status" value="1"/>
</dbReference>
<dbReference type="InterPro" id="IPR019786">
    <property type="entry name" value="Zinc_finger_PHD-type_CS"/>
</dbReference>
<evidence type="ECO:0000313" key="9">
    <source>
        <dbReference type="EMBL" id="KAL0343984.1"/>
    </source>
</evidence>
<dbReference type="InterPro" id="IPR018501">
    <property type="entry name" value="DDT_dom"/>
</dbReference>
<dbReference type="CDD" id="cd15519">
    <property type="entry name" value="PHD1_Lid2p_like"/>
    <property type="match status" value="1"/>
</dbReference>
<evidence type="ECO:0000256" key="5">
    <source>
        <dbReference type="ARBA" id="ARBA00023242"/>
    </source>
</evidence>
<gene>
    <name evidence="9" type="ORF">Sangu_1285800</name>
</gene>
<dbReference type="InterPro" id="IPR011011">
    <property type="entry name" value="Znf_FYVE_PHD"/>
</dbReference>
<dbReference type="PANTHER" id="PTHR47162:SF8">
    <property type="entry name" value="METHYL-CPG-BINDING DOMAIN-CONTAINING PROTEIN 9"/>
    <property type="match status" value="1"/>
</dbReference>
<dbReference type="Pfam" id="PF02791">
    <property type="entry name" value="DDT"/>
    <property type="match status" value="1"/>
</dbReference>
<protein>
    <submittedName>
        <fullName evidence="9">Methyl-CpG-binding domain-containing protein 9</fullName>
    </submittedName>
</protein>
<evidence type="ECO:0000256" key="1">
    <source>
        <dbReference type="ARBA" id="ARBA00004123"/>
    </source>
</evidence>
<evidence type="ECO:0000256" key="6">
    <source>
        <dbReference type="PROSITE-ProRule" id="PRU00146"/>
    </source>
</evidence>
<dbReference type="InterPro" id="IPR019787">
    <property type="entry name" value="Znf_PHD-finger"/>
</dbReference>
<dbReference type="SMART" id="SM00249">
    <property type="entry name" value="PHD"/>
    <property type="match status" value="1"/>
</dbReference>